<evidence type="ECO:0000256" key="2">
    <source>
        <dbReference type="SAM" id="Phobius"/>
    </source>
</evidence>
<comment type="caution">
    <text evidence="3">The sequence shown here is derived from an EMBL/GenBank/DDBJ whole genome shotgun (WGS) entry which is preliminary data.</text>
</comment>
<name>A0A401PPN7_SCYTO</name>
<evidence type="ECO:0000313" key="3">
    <source>
        <dbReference type="EMBL" id="GCB75094.1"/>
    </source>
</evidence>
<evidence type="ECO:0008006" key="5">
    <source>
        <dbReference type="Google" id="ProtNLM"/>
    </source>
</evidence>
<protein>
    <recommendedName>
        <fullName evidence="5">Neural proliferation differentiation and control protein 1</fullName>
    </recommendedName>
</protein>
<dbReference type="GO" id="GO:0016020">
    <property type="term" value="C:membrane"/>
    <property type="evidence" value="ECO:0007669"/>
    <property type="project" value="InterPro"/>
</dbReference>
<proteinExistence type="predicted"/>
<keyword evidence="4" id="KW-1185">Reference proteome</keyword>
<reference evidence="3 4" key="1">
    <citation type="journal article" date="2018" name="Nat. Ecol. Evol.">
        <title>Shark genomes provide insights into elasmobranch evolution and the origin of vertebrates.</title>
        <authorList>
            <person name="Hara Y"/>
            <person name="Yamaguchi K"/>
            <person name="Onimaru K"/>
            <person name="Kadota M"/>
            <person name="Koyanagi M"/>
            <person name="Keeley SD"/>
            <person name="Tatsumi K"/>
            <person name="Tanaka K"/>
            <person name="Motone F"/>
            <person name="Kageyama Y"/>
            <person name="Nozu R"/>
            <person name="Adachi N"/>
            <person name="Nishimura O"/>
            <person name="Nakagawa R"/>
            <person name="Tanegashima C"/>
            <person name="Kiyatake I"/>
            <person name="Matsumoto R"/>
            <person name="Murakumo K"/>
            <person name="Nishida K"/>
            <person name="Terakita A"/>
            <person name="Kuratani S"/>
            <person name="Sato K"/>
            <person name="Hyodo S Kuraku.S."/>
        </authorList>
    </citation>
    <scope>NUCLEOTIDE SEQUENCE [LARGE SCALE GENOMIC DNA]</scope>
</reference>
<dbReference type="AlphaFoldDB" id="A0A401PPN7"/>
<dbReference type="Pfam" id="PF06809">
    <property type="entry name" value="NPDC1"/>
    <property type="match status" value="1"/>
</dbReference>
<dbReference type="PANTHER" id="PTHR23352:SF3">
    <property type="entry name" value="NEURAL PROLIFERATION DIFFERENTIATION AND CONTROL PROTEIN 1 ISOFORM X1"/>
    <property type="match status" value="1"/>
</dbReference>
<gene>
    <name evidence="3" type="ORF">scyTo_0019723</name>
</gene>
<keyword evidence="2" id="KW-0812">Transmembrane</keyword>
<dbReference type="Proteomes" id="UP000288216">
    <property type="component" value="Unassembled WGS sequence"/>
</dbReference>
<accession>A0A401PPN7</accession>
<sequence length="129" mass="14498">LVIICIVTGLFGLVVAGLCWYRLQKEVRRTQKMAYEGNKQPVPQPLDWKIVGKLQRHHYQHQKNVLQATEEDKSEAQAGQVSTDSEMDNESGAYTVYECPGLAPSGEMEIHNPLFDNSVLRGGRPSKED</sequence>
<dbReference type="STRING" id="75743.A0A401PPN7"/>
<feature type="transmembrane region" description="Helical" evidence="2">
    <location>
        <begin position="6"/>
        <end position="23"/>
    </location>
</feature>
<evidence type="ECO:0000256" key="1">
    <source>
        <dbReference type="SAM" id="MobiDB-lite"/>
    </source>
</evidence>
<feature type="non-terminal residue" evidence="3">
    <location>
        <position position="1"/>
    </location>
</feature>
<feature type="region of interest" description="Disordered" evidence="1">
    <location>
        <begin position="108"/>
        <end position="129"/>
    </location>
</feature>
<dbReference type="OMA" id="MAYEGNK"/>
<organism evidence="3 4">
    <name type="scientific">Scyliorhinus torazame</name>
    <name type="common">Cloudy catshark</name>
    <name type="synonym">Catulus torazame</name>
    <dbReference type="NCBI Taxonomy" id="75743"/>
    <lineage>
        <taxon>Eukaryota</taxon>
        <taxon>Metazoa</taxon>
        <taxon>Chordata</taxon>
        <taxon>Craniata</taxon>
        <taxon>Vertebrata</taxon>
        <taxon>Chondrichthyes</taxon>
        <taxon>Elasmobranchii</taxon>
        <taxon>Galeomorphii</taxon>
        <taxon>Galeoidea</taxon>
        <taxon>Carcharhiniformes</taxon>
        <taxon>Scyliorhinidae</taxon>
        <taxon>Scyliorhinus</taxon>
    </lineage>
</organism>
<keyword evidence="2" id="KW-1133">Transmembrane helix</keyword>
<feature type="region of interest" description="Disordered" evidence="1">
    <location>
        <begin position="60"/>
        <end position="90"/>
    </location>
</feature>
<dbReference type="OrthoDB" id="9950331at2759"/>
<evidence type="ECO:0000313" key="4">
    <source>
        <dbReference type="Proteomes" id="UP000288216"/>
    </source>
</evidence>
<dbReference type="PANTHER" id="PTHR23352">
    <property type="entry name" value="NEURAL PROLIFERATION DIFFERENTIATION AND CONTROL PROTEIN-1 NPDC-1 PROTEIN"/>
    <property type="match status" value="1"/>
</dbReference>
<dbReference type="InterPro" id="IPR009635">
    <property type="entry name" value="NPDC1"/>
</dbReference>
<dbReference type="EMBL" id="BFAA01014966">
    <property type="protein sequence ID" value="GCB75094.1"/>
    <property type="molecule type" value="Genomic_DNA"/>
</dbReference>
<keyword evidence="2" id="KW-0472">Membrane</keyword>